<comment type="similarity">
    <text evidence="2 6">Belongs to the zinc-containing alcohol dehydrogenase family.</text>
</comment>
<dbReference type="PROSITE" id="PS00059">
    <property type="entry name" value="ADH_ZINC"/>
    <property type="match status" value="1"/>
</dbReference>
<dbReference type="Gene3D" id="3.90.180.10">
    <property type="entry name" value="Medium-chain alcohol dehydrogenases, catalytic domain"/>
    <property type="match status" value="1"/>
</dbReference>
<keyword evidence="4 6" id="KW-0862">Zinc</keyword>
<evidence type="ECO:0000256" key="5">
    <source>
        <dbReference type="ARBA" id="ARBA00023002"/>
    </source>
</evidence>
<dbReference type="CDD" id="cd08254">
    <property type="entry name" value="hydroxyacyl_CoA_DH"/>
    <property type="match status" value="1"/>
</dbReference>
<comment type="cofactor">
    <cofactor evidence="1 6">
        <name>Zn(2+)</name>
        <dbReference type="ChEBI" id="CHEBI:29105"/>
    </cofactor>
</comment>
<dbReference type="Proteomes" id="UP000703269">
    <property type="component" value="Unassembled WGS sequence"/>
</dbReference>
<dbReference type="SUPFAM" id="SSF51735">
    <property type="entry name" value="NAD(P)-binding Rossmann-fold domains"/>
    <property type="match status" value="1"/>
</dbReference>
<dbReference type="Pfam" id="PF08240">
    <property type="entry name" value="ADH_N"/>
    <property type="match status" value="1"/>
</dbReference>
<feature type="domain" description="Enoyl reductase (ER)" evidence="7">
    <location>
        <begin position="9"/>
        <end position="346"/>
    </location>
</feature>
<dbReference type="InterPro" id="IPR013149">
    <property type="entry name" value="ADH-like_C"/>
</dbReference>
<keyword evidence="3 6" id="KW-0479">Metal-binding</keyword>
<dbReference type="OrthoDB" id="1879366at2759"/>
<dbReference type="SMART" id="SM00829">
    <property type="entry name" value="PKS_ER"/>
    <property type="match status" value="1"/>
</dbReference>
<evidence type="ECO:0000256" key="2">
    <source>
        <dbReference type="ARBA" id="ARBA00008072"/>
    </source>
</evidence>
<accession>A0A9P3G521</accession>
<dbReference type="InterPro" id="IPR002328">
    <property type="entry name" value="ADH_Zn_CS"/>
</dbReference>
<organism evidence="8 9">
    <name type="scientific">Phanerochaete sordida</name>
    <dbReference type="NCBI Taxonomy" id="48140"/>
    <lineage>
        <taxon>Eukaryota</taxon>
        <taxon>Fungi</taxon>
        <taxon>Dikarya</taxon>
        <taxon>Basidiomycota</taxon>
        <taxon>Agaricomycotina</taxon>
        <taxon>Agaricomycetes</taxon>
        <taxon>Polyporales</taxon>
        <taxon>Phanerochaetaceae</taxon>
        <taxon>Phanerochaete</taxon>
    </lineage>
</organism>
<dbReference type="Gene3D" id="3.40.50.720">
    <property type="entry name" value="NAD(P)-binding Rossmann-like Domain"/>
    <property type="match status" value="1"/>
</dbReference>
<evidence type="ECO:0000313" key="8">
    <source>
        <dbReference type="EMBL" id="GJE87705.1"/>
    </source>
</evidence>
<gene>
    <name evidence="8" type="ORF">PsYK624_037880</name>
</gene>
<dbReference type="PANTHER" id="PTHR42940">
    <property type="entry name" value="ALCOHOL DEHYDROGENASE 1-RELATED"/>
    <property type="match status" value="1"/>
</dbReference>
<dbReference type="Pfam" id="PF00107">
    <property type="entry name" value="ADH_zinc_N"/>
    <property type="match status" value="1"/>
</dbReference>
<dbReference type="EMBL" id="BPQB01000007">
    <property type="protein sequence ID" value="GJE87705.1"/>
    <property type="molecule type" value="Genomic_DNA"/>
</dbReference>
<evidence type="ECO:0000256" key="3">
    <source>
        <dbReference type="ARBA" id="ARBA00022723"/>
    </source>
</evidence>
<dbReference type="GO" id="GO:0016491">
    <property type="term" value="F:oxidoreductase activity"/>
    <property type="evidence" value="ECO:0007669"/>
    <property type="project" value="UniProtKB-KW"/>
</dbReference>
<evidence type="ECO:0000256" key="1">
    <source>
        <dbReference type="ARBA" id="ARBA00001947"/>
    </source>
</evidence>
<dbReference type="PANTHER" id="PTHR42940:SF8">
    <property type="entry name" value="VACUOLAR PROTEIN SORTING-ASSOCIATED PROTEIN 11"/>
    <property type="match status" value="1"/>
</dbReference>
<proteinExistence type="inferred from homology"/>
<name>A0A9P3G521_9APHY</name>
<keyword evidence="9" id="KW-1185">Reference proteome</keyword>
<dbReference type="SUPFAM" id="SSF50129">
    <property type="entry name" value="GroES-like"/>
    <property type="match status" value="1"/>
</dbReference>
<protein>
    <submittedName>
        <fullName evidence="8">Zinc-binding dehydrogenase</fullName>
    </submittedName>
</protein>
<evidence type="ECO:0000259" key="7">
    <source>
        <dbReference type="SMART" id="SM00829"/>
    </source>
</evidence>
<evidence type="ECO:0000256" key="6">
    <source>
        <dbReference type="RuleBase" id="RU361277"/>
    </source>
</evidence>
<dbReference type="InterPro" id="IPR036291">
    <property type="entry name" value="NAD(P)-bd_dom_sf"/>
</dbReference>
<dbReference type="InterPro" id="IPR013154">
    <property type="entry name" value="ADH-like_N"/>
</dbReference>
<dbReference type="GO" id="GO:0008270">
    <property type="term" value="F:zinc ion binding"/>
    <property type="evidence" value="ECO:0007669"/>
    <property type="project" value="InterPro"/>
</dbReference>
<dbReference type="AlphaFoldDB" id="A0A9P3G521"/>
<reference evidence="8 9" key="1">
    <citation type="submission" date="2021-08" db="EMBL/GenBank/DDBJ databases">
        <title>Draft Genome Sequence of Phanerochaete sordida strain YK-624.</title>
        <authorList>
            <person name="Mori T."/>
            <person name="Dohra H."/>
            <person name="Suzuki T."/>
            <person name="Kawagishi H."/>
            <person name="Hirai H."/>
        </authorList>
    </citation>
    <scope>NUCLEOTIDE SEQUENCE [LARGE SCALE GENOMIC DNA]</scope>
    <source>
        <strain evidence="8 9">YK-624</strain>
    </source>
</reference>
<evidence type="ECO:0000256" key="4">
    <source>
        <dbReference type="ARBA" id="ARBA00022833"/>
    </source>
</evidence>
<evidence type="ECO:0000313" key="9">
    <source>
        <dbReference type="Proteomes" id="UP000703269"/>
    </source>
</evidence>
<keyword evidence="5" id="KW-0560">Oxidoreductase</keyword>
<sequence>MLAYRYKAGVPRPVAERVPIPTLKPDQVLLKILAAGVCHSDLSCLDPTTVIGKGAIPRKTFTFGHESAGLITELGSAVSAAFPHLKVGTYVVVGPSSCRRDSCLRCTAGLPNLCPHLTPHGLGADGSWAEYLCVRAAAAVPVPGTPETFPPAVAAVATDAVLTAYHAVKSCCALRPEHTVVCIGLGGVGLNGVAIAKACLGVRCLVASDMRAEAMQSARAAGADYTVPAKELRRFVKEKKLAVDFVIDFVGAQDTFDLSLSIVRPGGTIHTLGIGANTLSIAPINTMMKDLTWKTSFWGTNTDLDEVLRAIADGKLKPKVETRPMSQCVQVLEDMHHGRLTGRVALIPDTLSERSRL</sequence>
<comment type="caution">
    <text evidence="8">The sequence shown here is derived from an EMBL/GenBank/DDBJ whole genome shotgun (WGS) entry which is preliminary data.</text>
</comment>
<dbReference type="InterPro" id="IPR020843">
    <property type="entry name" value="ER"/>
</dbReference>
<dbReference type="InterPro" id="IPR011032">
    <property type="entry name" value="GroES-like_sf"/>
</dbReference>